<gene>
    <name evidence="2" type="ORF">HELGO_WM95274</name>
</gene>
<dbReference type="InterPro" id="IPR003695">
    <property type="entry name" value="Ppx_GppA_N"/>
</dbReference>
<dbReference type="SUPFAM" id="SSF109604">
    <property type="entry name" value="HD-domain/PDEase-like"/>
    <property type="match status" value="1"/>
</dbReference>
<dbReference type="GO" id="GO:0004309">
    <property type="term" value="F:exopolyphosphatase activity"/>
    <property type="evidence" value="ECO:0007669"/>
    <property type="project" value="UniProtKB-EC"/>
</dbReference>
<evidence type="ECO:0000259" key="1">
    <source>
        <dbReference type="Pfam" id="PF02541"/>
    </source>
</evidence>
<protein>
    <submittedName>
        <fullName evidence="2">Exopolyphosphatase (EC)</fullName>
        <ecNumber evidence="2">3.6.1.11</ecNumber>
    </submittedName>
</protein>
<dbReference type="Gene3D" id="3.30.420.150">
    <property type="entry name" value="Exopolyphosphatase. Domain 2"/>
    <property type="match status" value="1"/>
</dbReference>
<dbReference type="PANTHER" id="PTHR30005">
    <property type="entry name" value="EXOPOLYPHOSPHATASE"/>
    <property type="match status" value="1"/>
</dbReference>
<proteinExistence type="predicted"/>
<feature type="non-terminal residue" evidence="2">
    <location>
        <position position="1"/>
    </location>
</feature>
<dbReference type="Pfam" id="PF02541">
    <property type="entry name" value="Ppx-GppA"/>
    <property type="match status" value="1"/>
</dbReference>
<dbReference type="InterPro" id="IPR043129">
    <property type="entry name" value="ATPase_NBD"/>
</dbReference>
<keyword evidence="2" id="KW-0378">Hydrolase</keyword>
<feature type="domain" description="Ppx/GppA phosphatase N-terminal" evidence="1">
    <location>
        <begin position="2"/>
        <end position="170"/>
    </location>
</feature>
<reference evidence="2" key="1">
    <citation type="submission" date="2020-01" db="EMBL/GenBank/DDBJ databases">
        <authorList>
            <person name="Meier V. D."/>
            <person name="Meier V D."/>
        </authorList>
    </citation>
    <scope>NUCLEOTIDE SEQUENCE</scope>
    <source>
        <strain evidence="2">HLG_WM_MAG_01</strain>
    </source>
</reference>
<evidence type="ECO:0000313" key="2">
    <source>
        <dbReference type="EMBL" id="CAA6816255.1"/>
    </source>
</evidence>
<accession>A0A6S6TB18</accession>
<dbReference type="EMBL" id="CACVAS010000080">
    <property type="protein sequence ID" value="CAA6816255.1"/>
    <property type="molecule type" value="Genomic_DNA"/>
</dbReference>
<dbReference type="AlphaFoldDB" id="A0A6S6TB18"/>
<dbReference type="EC" id="3.6.1.11" evidence="2"/>
<name>A0A6S6TB18_9BACT</name>
<sequence>NGISIDIGGGSSDLALLKNSKVISTYSLNIGTVRLKELFFDKNKALEEARAFIKKELKELPKEFYHTQAIGIGGTARTLSKGIMKAVAYPLNNIHAFSYKVNEHMEYFQNISEAKPNLLKYLYLAKGRFDTIREGTLIWEEILLHINAKNVITSGVGVREGVFLEHLLKEDNLQFPKEINPSIRSILDRFETHHIDIVKRKENSTKLFKIFFDEKKIQDKYLKELLYAIELSPIGYRFNIYKSYEHTFYVAMQELNYSVTHKELVLTAIILRFGGKSLHDKELYKKYKELLPKKETLGLLSFIYSLTTTLYDQTALKDFDFEFMDNTLTIIAQDSLYLVEEKIKEIERPKGLKLKIIDQQVIPSYNF</sequence>
<organism evidence="2">
    <name type="scientific">uncultured Sulfurovum sp</name>
    <dbReference type="NCBI Taxonomy" id="269237"/>
    <lineage>
        <taxon>Bacteria</taxon>
        <taxon>Pseudomonadati</taxon>
        <taxon>Campylobacterota</taxon>
        <taxon>Epsilonproteobacteria</taxon>
        <taxon>Campylobacterales</taxon>
        <taxon>Sulfurovaceae</taxon>
        <taxon>Sulfurovum</taxon>
        <taxon>environmental samples</taxon>
    </lineage>
</organism>
<dbReference type="Gene3D" id="1.10.3210.10">
    <property type="entry name" value="Hypothetical protein af1432"/>
    <property type="match status" value="1"/>
</dbReference>
<dbReference type="PANTHER" id="PTHR30005:SF0">
    <property type="entry name" value="RETROGRADE REGULATION PROTEIN 2"/>
    <property type="match status" value="1"/>
</dbReference>
<dbReference type="InterPro" id="IPR050273">
    <property type="entry name" value="GppA/Ppx_hydrolase"/>
</dbReference>
<dbReference type="SUPFAM" id="SSF53067">
    <property type="entry name" value="Actin-like ATPase domain"/>
    <property type="match status" value="1"/>
</dbReference>